<dbReference type="NCBIfam" id="NF004281">
    <property type="entry name" value="PRK05690.1"/>
    <property type="match status" value="1"/>
</dbReference>
<gene>
    <name evidence="5" type="ORF">B4U80_10723</name>
</gene>
<proteinExistence type="predicted"/>
<dbReference type="InterPro" id="IPR006816">
    <property type="entry name" value="ELMO_dom"/>
</dbReference>
<dbReference type="PANTHER" id="PTHR10953:SF102">
    <property type="entry name" value="ADENYLYLTRANSFERASE AND SULFURTRANSFERASE MOCS3"/>
    <property type="match status" value="1"/>
</dbReference>
<dbReference type="SUPFAM" id="SSF69572">
    <property type="entry name" value="Activating enzymes of the ubiquitin-like proteins"/>
    <property type="match status" value="1"/>
</dbReference>
<dbReference type="GO" id="GO:0004792">
    <property type="term" value="F:thiosulfate-cyanide sulfurtransferase activity"/>
    <property type="evidence" value="ECO:0007669"/>
    <property type="project" value="TreeGrafter"/>
</dbReference>
<protein>
    <submittedName>
        <fullName evidence="5">Adenylyltransferase and sulfurtransferase MOCS3-like protein</fullName>
    </submittedName>
</protein>
<dbReference type="FunFam" id="3.40.50.720:FF:000033">
    <property type="entry name" value="Adenylyltransferase and sulfurtransferase MOCS3"/>
    <property type="match status" value="1"/>
</dbReference>
<dbReference type="InterPro" id="IPR045886">
    <property type="entry name" value="ThiF/MoeB/HesA"/>
</dbReference>
<dbReference type="Pfam" id="PF04727">
    <property type="entry name" value="ELMO_CED12"/>
    <property type="match status" value="1"/>
</dbReference>
<keyword evidence="5" id="KW-0548">Nucleotidyltransferase</keyword>
<dbReference type="VEuPathDB" id="VectorBase:LDEU005023"/>
<keyword evidence="3" id="KW-0067">ATP-binding</keyword>
<dbReference type="PROSITE" id="PS51335">
    <property type="entry name" value="ELMO"/>
    <property type="match status" value="1"/>
</dbReference>
<sequence>MSRLTQQEVNKYGRQLILPEIGADGQLRLKNSSILIVGCGGLGCPSSQYLVGAGVGRIGLVDNDVVEESNLHRQVIHKENNVGKPKTDSAVEFLQALNSSVAFEKFQVKINRTNAIDIVSKFDIVLDATDNAATRYLLSDVCVLTKKPLVSGAALRFDGQMTVYNYDDKTPCYRCLFPNPPPAGAVTNCNEGGVIGAVPGMIGTLQALEAIKIAAGIRPSFAGKMLLFDGLQGVFRTVKIRDRKKDCISCGENPLITKELIDYDEFCKVQCASREPSKAGLKILSPEERIYVMEYKSVLDDSLNHILIDVRPEVESPEGLQKVKELVEDSNVKNVFVMCRRGEFDLDLIRAQEEWNQIKPLPILSLESEDTQVFKKHSIQTDTVTLIECDTYFSNIDVSDLLNKIKPTVQRNRAKSILLKLLFMDGPKLPKSLVTERDRVFAIALQPFDNNNPLHFRFLVTIYRKLTSQSAVKCPRYGNHWELIGFQGTDPATDLRGVGILGIYQLLFLVLSADTERLSKDIYSLSNDTKQNFPFCVMGTNITQIALQTLRGKHLNSECISRNNVFQTFNYFYCGLFLTVLREWKSKKKTIADAGFVLKELRKVAKKDVRTIIEDVFKYNKNVQKSKAESELIEFSNIGSLL</sequence>
<evidence type="ECO:0000259" key="4">
    <source>
        <dbReference type="PROSITE" id="PS51335"/>
    </source>
</evidence>
<evidence type="ECO:0000256" key="3">
    <source>
        <dbReference type="ARBA" id="ARBA00022840"/>
    </source>
</evidence>
<keyword evidence="2" id="KW-0547">Nucleotide-binding</keyword>
<evidence type="ECO:0000256" key="1">
    <source>
        <dbReference type="ARBA" id="ARBA00022679"/>
    </source>
</evidence>
<dbReference type="GO" id="GO:0002143">
    <property type="term" value="P:tRNA wobble position uridine thiolation"/>
    <property type="evidence" value="ECO:0007669"/>
    <property type="project" value="TreeGrafter"/>
</dbReference>
<organism evidence="5 6">
    <name type="scientific">Leptotrombidium deliense</name>
    <dbReference type="NCBI Taxonomy" id="299467"/>
    <lineage>
        <taxon>Eukaryota</taxon>
        <taxon>Metazoa</taxon>
        <taxon>Ecdysozoa</taxon>
        <taxon>Arthropoda</taxon>
        <taxon>Chelicerata</taxon>
        <taxon>Arachnida</taxon>
        <taxon>Acari</taxon>
        <taxon>Acariformes</taxon>
        <taxon>Trombidiformes</taxon>
        <taxon>Prostigmata</taxon>
        <taxon>Anystina</taxon>
        <taxon>Parasitengona</taxon>
        <taxon>Trombiculoidea</taxon>
        <taxon>Trombiculidae</taxon>
        <taxon>Leptotrombidium</taxon>
    </lineage>
</organism>
<comment type="caution">
    <text evidence="5">The sequence shown here is derived from an EMBL/GenBank/DDBJ whole genome shotgun (WGS) entry which is preliminary data.</text>
</comment>
<dbReference type="STRING" id="299467.A0A443SHL7"/>
<dbReference type="CDD" id="cd00757">
    <property type="entry name" value="ThiF_MoeB_HesA_family"/>
    <property type="match status" value="1"/>
</dbReference>
<dbReference type="GO" id="GO:0005524">
    <property type="term" value="F:ATP binding"/>
    <property type="evidence" value="ECO:0007669"/>
    <property type="project" value="UniProtKB-KW"/>
</dbReference>
<dbReference type="Pfam" id="PF00899">
    <property type="entry name" value="ThiF"/>
    <property type="match status" value="1"/>
</dbReference>
<evidence type="ECO:0000313" key="6">
    <source>
        <dbReference type="Proteomes" id="UP000288716"/>
    </source>
</evidence>
<evidence type="ECO:0000256" key="2">
    <source>
        <dbReference type="ARBA" id="ARBA00022741"/>
    </source>
</evidence>
<keyword evidence="1 5" id="KW-0808">Transferase</keyword>
<dbReference type="PANTHER" id="PTHR10953">
    <property type="entry name" value="UBIQUITIN-ACTIVATING ENZYME E1"/>
    <property type="match status" value="1"/>
</dbReference>
<name>A0A443SHL7_9ACAR</name>
<accession>A0A443SHL7</accession>
<keyword evidence="6" id="KW-1185">Reference proteome</keyword>
<dbReference type="OrthoDB" id="10261062at2759"/>
<dbReference type="GO" id="GO:0016779">
    <property type="term" value="F:nucleotidyltransferase activity"/>
    <property type="evidence" value="ECO:0007669"/>
    <property type="project" value="UniProtKB-KW"/>
</dbReference>
<dbReference type="GO" id="GO:0042292">
    <property type="term" value="F:URM1 activating enzyme activity"/>
    <property type="evidence" value="ECO:0007669"/>
    <property type="project" value="TreeGrafter"/>
</dbReference>
<dbReference type="GO" id="GO:0032447">
    <property type="term" value="P:protein urmylation"/>
    <property type="evidence" value="ECO:0007669"/>
    <property type="project" value="TreeGrafter"/>
</dbReference>
<dbReference type="InterPro" id="IPR035985">
    <property type="entry name" value="Ubiquitin-activating_enz"/>
</dbReference>
<feature type="domain" description="ELMO" evidence="4">
    <location>
        <begin position="454"/>
        <end position="609"/>
    </location>
</feature>
<reference evidence="5 6" key="1">
    <citation type="journal article" date="2018" name="Gigascience">
        <title>Genomes of trombidid mites reveal novel predicted allergens and laterally-transferred genes associated with secondary metabolism.</title>
        <authorList>
            <person name="Dong X."/>
            <person name="Chaisiri K."/>
            <person name="Xia D."/>
            <person name="Armstrong S.D."/>
            <person name="Fang Y."/>
            <person name="Donnelly M.J."/>
            <person name="Kadowaki T."/>
            <person name="McGarry J.W."/>
            <person name="Darby A.C."/>
            <person name="Makepeace B.L."/>
        </authorList>
    </citation>
    <scope>NUCLEOTIDE SEQUENCE [LARGE SCALE GENOMIC DNA]</scope>
    <source>
        <strain evidence="5">UoL-UT</strain>
    </source>
</reference>
<dbReference type="EMBL" id="NCKV01002315">
    <property type="protein sequence ID" value="RWS27016.1"/>
    <property type="molecule type" value="Genomic_DNA"/>
</dbReference>
<dbReference type="AlphaFoldDB" id="A0A443SHL7"/>
<dbReference type="GO" id="GO:0005737">
    <property type="term" value="C:cytoplasm"/>
    <property type="evidence" value="ECO:0007669"/>
    <property type="project" value="TreeGrafter"/>
</dbReference>
<dbReference type="InterPro" id="IPR000594">
    <property type="entry name" value="ThiF_NAD_FAD-bd"/>
</dbReference>
<dbReference type="Proteomes" id="UP000288716">
    <property type="component" value="Unassembled WGS sequence"/>
</dbReference>
<dbReference type="Gene3D" id="3.40.50.720">
    <property type="entry name" value="NAD(P)-binding Rossmann-like Domain"/>
    <property type="match status" value="1"/>
</dbReference>
<evidence type="ECO:0000313" key="5">
    <source>
        <dbReference type="EMBL" id="RWS27016.1"/>
    </source>
</evidence>